<evidence type="ECO:0000256" key="5">
    <source>
        <dbReference type="ARBA" id="ARBA00022989"/>
    </source>
</evidence>
<gene>
    <name evidence="9" type="ORF">Clopa_0151</name>
</gene>
<dbReference type="PANTHER" id="PTHR42920">
    <property type="entry name" value="OS03G0707200 PROTEIN-RELATED"/>
    <property type="match status" value="1"/>
</dbReference>
<dbReference type="SUPFAM" id="SSF103481">
    <property type="entry name" value="Multidrug resistance efflux transporter EmrE"/>
    <property type="match status" value="2"/>
</dbReference>
<evidence type="ECO:0000313" key="9">
    <source>
        <dbReference type="EMBL" id="AGK95228.1"/>
    </source>
</evidence>
<accession>R4JY64</accession>
<dbReference type="GO" id="GO:0005886">
    <property type="term" value="C:plasma membrane"/>
    <property type="evidence" value="ECO:0007669"/>
    <property type="project" value="UniProtKB-SubCell"/>
</dbReference>
<dbReference type="InterPro" id="IPR051258">
    <property type="entry name" value="Diverse_Substrate_Transporter"/>
</dbReference>
<feature type="transmembrane region" description="Helical" evidence="7">
    <location>
        <begin position="209"/>
        <end position="232"/>
    </location>
</feature>
<comment type="subcellular location">
    <subcellularLocation>
        <location evidence="1">Cell membrane</location>
        <topology evidence="1">Multi-pass membrane protein</topology>
    </subcellularLocation>
</comment>
<feature type="domain" description="EamA" evidence="8">
    <location>
        <begin position="156"/>
        <end position="285"/>
    </location>
</feature>
<evidence type="ECO:0000256" key="1">
    <source>
        <dbReference type="ARBA" id="ARBA00004651"/>
    </source>
</evidence>
<dbReference type="STRING" id="86416.Clopa_0151"/>
<dbReference type="OrthoDB" id="9804865at2"/>
<name>R4JY64_CLOPA</name>
<feature type="transmembrane region" description="Helical" evidence="7">
    <location>
        <begin position="74"/>
        <end position="97"/>
    </location>
</feature>
<dbReference type="AlphaFoldDB" id="R4JY64"/>
<dbReference type="eggNOG" id="COG0697">
    <property type="taxonomic scope" value="Bacteria"/>
</dbReference>
<dbReference type="PANTHER" id="PTHR42920:SF5">
    <property type="entry name" value="EAMA DOMAIN-CONTAINING PROTEIN"/>
    <property type="match status" value="1"/>
</dbReference>
<dbReference type="InterPro" id="IPR000620">
    <property type="entry name" value="EamA_dom"/>
</dbReference>
<evidence type="ECO:0000313" key="10">
    <source>
        <dbReference type="Proteomes" id="UP000013523"/>
    </source>
</evidence>
<dbReference type="RefSeq" id="WP_015613555.1">
    <property type="nucleotide sequence ID" value="NC_021182.1"/>
</dbReference>
<comment type="similarity">
    <text evidence="2">Belongs to the EamA transporter family.</text>
</comment>
<evidence type="ECO:0000256" key="6">
    <source>
        <dbReference type="ARBA" id="ARBA00023136"/>
    </source>
</evidence>
<evidence type="ECO:0000256" key="3">
    <source>
        <dbReference type="ARBA" id="ARBA00022475"/>
    </source>
</evidence>
<keyword evidence="4 7" id="KW-0812">Transmembrane</keyword>
<sequence>MRKGTGSSLALLIAAAIWGFAFVAQRVGMKYIGPFTFTGIRFALGAISLIPLMIFYNNKDEKVKIKNIKGNNNLLGGVIIGIVLFFAASFQQVGLIGTSAGKAAFITGLYIVFVPILGLFLRHHIKANTWIGALIAVVGLYFLCVTNRFSISYSDMLELASAFLFAIHILLIDYFSQKINVLKLAFFQFITCSILSMITAVFIEHITASGILQALIPILYGGICSVGIAYTLQIVGQKNAEPSHAAIICSMETVFATIGGILILNEQLGVKGSIGCLLMLTGMILSQLKSNRQEDVEIESAC</sequence>
<dbReference type="EMBL" id="CP003261">
    <property type="protein sequence ID" value="AGK95228.1"/>
    <property type="molecule type" value="Genomic_DNA"/>
</dbReference>
<protein>
    <submittedName>
        <fullName evidence="9">DMT(Drug/metabolite transporter) superfamily permease</fullName>
    </submittedName>
</protein>
<dbReference type="Pfam" id="PF00892">
    <property type="entry name" value="EamA"/>
    <property type="match status" value="2"/>
</dbReference>
<feature type="transmembrane region" description="Helical" evidence="7">
    <location>
        <begin position="182"/>
        <end position="203"/>
    </location>
</feature>
<dbReference type="KEGG" id="cpas:Clopa_0151"/>
<keyword evidence="5 7" id="KW-1133">Transmembrane helix</keyword>
<feature type="domain" description="EamA" evidence="8">
    <location>
        <begin position="9"/>
        <end position="143"/>
    </location>
</feature>
<evidence type="ECO:0000256" key="4">
    <source>
        <dbReference type="ARBA" id="ARBA00022692"/>
    </source>
</evidence>
<keyword evidence="3" id="KW-1003">Cell membrane</keyword>
<dbReference type="HOGENOM" id="CLU_033863_21_2_9"/>
<dbReference type="PATRIC" id="fig|86416.3.peg.126"/>
<keyword evidence="10" id="KW-1185">Reference proteome</keyword>
<feature type="transmembrane region" description="Helical" evidence="7">
    <location>
        <begin position="103"/>
        <end position="121"/>
    </location>
</feature>
<dbReference type="Proteomes" id="UP000013523">
    <property type="component" value="Chromosome"/>
</dbReference>
<evidence type="ECO:0000259" key="8">
    <source>
        <dbReference type="Pfam" id="PF00892"/>
    </source>
</evidence>
<feature type="transmembrane region" description="Helical" evidence="7">
    <location>
        <begin position="244"/>
        <end position="264"/>
    </location>
</feature>
<evidence type="ECO:0000256" key="7">
    <source>
        <dbReference type="SAM" id="Phobius"/>
    </source>
</evidence>
<proteinExistence type="inferred from homology"/>
<feature type="transmembrane region" description="Helical" evidence="7">
    <location>
        <begin position="31"/>
        <end position="54"/>
    </location>
</feature>
<organism evidence="9 10">
    <name type="scientific">Clostridium pasteurianum BC1</name>
    <dbReference type="NCBI Taxonomy" id="86416"/>
    <lineage>
        <taxon>Bacteria</taxon>
        <taxon>Bacillati</taxon>
        <taxon>Bacillota</taxon>
        <taxon>Clostridia</taxon>
        <taxon>Eubacteriales</taxon>
        <taxon>Clostridiaceae</taxon>
        <taxon>Clostridium</taxon>
    </lineage>
</organism>
<dbReference type="InterPro" id="IPR037185">
    <property type="entry name" value="EmrE-like"/>
</dbReference>
<evidence type="ECO:0000256" key="2">
    <source>
        <dbReference type="ARBA" id="ARBA00007362"/>
    </source>
</evidence>
<keyword evidence="6 7" id="KW-0472">Membrane</keyword>
<feature type="transmembrane region" description="Helical" evidence="7">
    <location>
        <begin position="130"/>
        <end position="150"/>
    </location>
</feature>
<dbReference type="Gene3D" id="1.10.3730.20">
    <property type="match status" value="1"/>
</dbReference>
<reference evidence="9 10" key="1">
    <citation type="submission" date="2012-01" db="EMBL/GenBank/DDBJ databases">
        <title>Complete sequence of chromosome of Clostridium pasteurianum BC1.</title>
        <authorList>
            <consortium name="US DOE Joint Genome Institute"/>
            <person name="Lucas S."/>
            <person name="Han J."/>
            <person name="Lapidus A."/>
            <person name="Cheng J.-F."/>
            <person name="Goodwin L."/>
            <person name="Pitluck S."/>
            <person name="Peters L."/>
            <person name="Mikhailova N."/>
            <person name="Teshima H."/>
            <person name="Detter J.C."/>
            <person name="Han C."/>
            <person name="Tapia R."/>
            <person name="Land M."/>
            <person name="Hauser L."/>
            <person name="Kyrpides N."/>
            <person name="Ivanova N."/>
            <person name="Pagani I."/>
            <person name="Dunn J."/>
            <person name="Taghavi S."/>
            <person name="Francis A."/>
            <person name="van der Lelie D."/>
            <person name="Woyke T."/>
        </authorList>
    </citation>
    <scope>NUCLEOTIDE SEQUENCE [LARGE SCALE GENOMIC DNA]</scope>
    <source>
        <strain evidence="9 10">BC1</strain>
    </source>
</reference>